<dbReference type="PANTHER" id="PTHR30614">
    <property type="entry name" value="MEMBRANE COMPONENT OF AMINO ACID ABC TRANSPORTER"/>
    <property type="match status" value="1"/>
</dbReference>
<dbReference type="CDD" id="cd06261">
    <property type="entry name" value="TM_PBP2"/>
    <property type="match status" value="1"/>
</dbReference>
<dbReference type="Proteomes" id="UP000005744">
    <property type="component" value="Unassembled WGS sequence"/>
</dbReference>
<dbReference type="InterPro" id="IPR000515">
    <property type="entry name" value="MetI-like"/>
</dbReference>
<name>I3CHZ1_9GAMM</name>
<dbReference type="Gene3D" id="1.10.3720.10">
    <property type="entry name" value="MetI-like"/>
    <property type="match status" value="1"/>
</dbReference>
<feature type="transmembrane region" description="Helical" evidence="9">
    <location>
        <begin position="189"/>
        <end position="217"/>
    </location>
</feature>
<protein>
    <submittedName>
        <fullName evidence="11">Amine acid ABC transporter, permease protein, 3-TM region, His/Glu/Gln/Arg/opine family</fullName>
    </submittedName>
</protein>
<evidence type="ECO:0000256" key="6">
    <source>
        <dbReference type="ARBA" id="ARBA00022970"/>
    </source>
</evidence>
<keyword evidence="3 9" id="KW-0813">Transport</keyword>
<dbReference type="eggNOG" id="COG0765">
    <property type="taxonomic scope" value="Bacteria"/>
</dbReference>
<sequence>MMQQTANAPHLFTHVLKWLRDNLFSSWFNSFLTLACLYLLYATLPPLIQWAIIDADWVGTSREDCDSGGACWVFISVRASQFFYGFYPDAEIWRVNLVLFIFIGLALPLFFKNTLHKLWLAGFLLFIYPLIAFEILYGERFGLPVVETALWGGLMLTLTLAFIGMVVSLPLGILLALGRRSSMPIVRTLCVIFIEFWRGVPLITVLFMSSVMLPLFLPEGMNFDKLFRAAVGIVLFESAYMAEVVRGGLQAIPKGQYEAAASLGLGYWRTMFFVILPQALKLVIPGIVNTLIALLKDTSLILIIGLFDLLGMIKAALNDPYWLGYSVEGFLFGGFIYWLLCFSMSRYSQHLERKLQTSHKR</sequence>
<dbReference type="FunFam" id="1.10.3720.10:FF:000032">
    <property type="entry name" value="General amino acid ABC transporter permease"/>
    <property type="match status" value="1"/>
</dbReference>
<comment type="subcellular location">
    <subcellularLocation>
        <location evidence="1">Cell inner membrane</location>
        <topology evidence="1">Multi-pass membrane protein</topology>
    </subcellularLocation>
    <subcellularLocation>
        <location evidence="9">Cell membrane</location>
        <topology evidence="9">Multi-pass membrane protein</topology>
    </subcellularLocation>
</comment>
<evidence type="ECO:0000256" key="8">
    <source>
        <dbReference type="ARBA" id="ARBA00023136"/>
    </source>
</evidence>
<evidence type="ECO:0000256" key="5">
    <source>
        <dbReference type="ARBA" id="ARBA00022692"/>
    </source>
</evidence>
<evidence type="ECO:0000259" key="10">
    <source>
        <dbReference type="PROSITE" id="PS50928"/>
    </source>
</evidence>
<dbReference type="GO" id="GO:0043190">
    <property type="term" value="C:ATP-binding cassette (ABC) transporter complex"/>
    <property type="evidence" value="ECO:0007669"/>
    <property type="project" value="InterPro"/>
</dbReference>
<dbReference type="NCBIfam" id="TIGR01726">
    <property type="entry name" value="HEQRo_perm_3TM"/>
    <property type="match status" value="1"/>
</dbReference>
<dbReference type="STRING" id="395493.BegalDRAFT_2381"/>
<keyword evidence="12" id="KW-1185">Reference proteome</keyword>
<dbReference type="RefSeq" id="WP_002690242.1">
    <property type="nucleotide sequence ID" value="NZ_JH600070.1"/>
</dbReference>
<dbReference type="InterPro" id="IPR043429">
    <property type="entry name" value="ArtM/GltK/GlnP/TcyL/YhdX-like"/>
</dbReference>
<accession>I3CHZ1</accession>
<keyword evidence="5 9" id="KW-0812">Transmembrane</keyword>
<evidence type="ECO:0000256" key="7">
    <source>
        <dbReference type="ARBA" id="ARBA00022989"/>
    </source>
</evidence>
<organism evidence="11 12">
    <name type="scientific">Beggiatoa alba B18LD</name>
    <dbReference type="NCBI Taxonomy" id="395493"/>
    <lineage>
        <taxon>Bacteria</taxon>
        <taxon>Pseudomonadati</taxon>
        <taxon>Pseudomonadota</taxon>
        <taxon>Gammaproteobacteria</taxon>
        <taxon>Thiotrichales</taxon>
        <taxon>Thiotrichaceae</taxon>
        <taxon>Beggiatoa</taxon>
    </lineage>
</organism>
<feature type="transmembrane region" description="Helical" evidence="9">
    <location>
        <begin position="27"/>
        <end position="48"/>
    </location>
</feature>
<feature type="transmembrane region" description="Helical" evidence="9">
    <location>
        <begin position="299"/>
        <end position="317"/>
    </location>
</feature>
<keyword evidence="4" id="KW-1003">Cell membrane</keyword>
<keyword evidence="7 9" id="KW-1133">Transmembrane helix</keyword>
<dbReference type="OrthoDB" id="9771188at2"/>
<proteinExistence type="inferred from homology"/>
<feature type="transmembrane region" description="Helical" evidence="9">
    <location>
        <begin position="271"/>
        <end position="292"/>
    </location>
</feature>
<dbReference type="PROSITE" id="PS50928">
    <property type="entry name" value="ABC_TM1"/>
    <property type="match status" value="1"/>
</dbReference>
<evidence type="ECO:0000313" key="12">
    <source>
        <dbReference type="Proteomes" id="UP000005744"/>
    </source>
</evidence>
<evidence type="ECO:0000256" key="9">
    <source>
        <dbReference type="RuleBase" id="RU363032"/>
    </source>
</evidence>
<dbReference type="InterPro" id="IPR010065">
    <property type="entry name" value="AA_ABC_transptr_permease_3TM"/>
</dbReference>
<keyword evidence="6" id="KW-0029">Amino-acid transport</keyword>
<evidence type="ECO:0000256" key="1">
    <source>
        <dbReference type="ARBA" id="ARBA00004429"/>
    </source>
</evidence>
<gene>
    <name evidence="11" type="ORF">BegalDRAFT_2381</name>
</gene>
<evidence type="ECO:0000256" key="2">
    <source>
        <dbReference type="ARBA" id="ARBA00010072"/>
    </source>
</evidence>
<dbReference type="AlphaFoldDB" id="I3CHZ1"/>
<dbReference type="GO" id="GO:0022857">
    <property type="term" value="F:transmembrane transporter activity"/>
    <property type="evidence" value="ECO:0007669"/>
    <property type="project" value="InterPro"/>
</dbReference>
<evidence type="ECO:0000256" key="3">
    <source>
        <dbReference type="ARBA" id="ARBA00022448"/>
    </source>
</evidence>
<evidence type="ECO:0000313" key="11">
    <source>
        <dbReference type="EMBL" id="EIJ43234.1"/>
    </source>
</evidence>
<feature type="transmembrane region" description="Helical" evidence="9">
    <location>
        <begin position="149"/>
        <end position="177"/>
    </location>
</feature>
<dbReference type="Pfam" id="PF00528">
    <property type="entry name" value="BPD_transp_1"/>
    <property type="match status" value="1"/>
</dbReference>
<reference evidence="11 12" key="1">
    <citation type="submission" date="2011-11" db="EMBL/GenBank/DDBJ databases">
        <title>Improved High-Quality Draft sequence of Beggiatoa alba B18lD.</title>
        <authorList>
            <consortium name="US DOE Joint Genome Institute"/>
            <person name="Lucas S."/>
            <person name="Han J."/>
            <person name="Lapidus A."/>
            <person name="Cheng J.-F."/>
            <person name="Goodwin L."/>
            <person name="Pitluck S."/>
            <person name="Peters L."/>
            <person name="Mikhailova N."/>
            <person name="Held B."/>
            <person name="Detter J.C."/>
            <person name="Han C."/>
            <person name="Tapia R."/>
            <person name="Land M."/>
            <person name="Hauser L."/>
            <person name="Kyrpides N."/>
            <person name="Ivanova N."/>
            <person name="Pagani I."/>
            <person name="Samuel K."/>
            <person name="Teske A."/>
            <person name="Mueller J."/>
            <person name="Woyke T."/>
        </authorList>
    </citation>
    <scope>NUCLEOTIDE SEQUENCE [LARGE SCALE GENOMIC DNA]</scope>
    <source>
        <strain evidence="11 12">B18LD</strain>
    </source>
</reference>
<dbReference type="PANTHER" id="PTHR30614:SF41">
    <property type="entry name" value="INNER MEMBRANE AMINO-ACID ABC TRANSPORTER PERMEASE PROTEIN YHDY"/>
    <property type="match status" value="1"/>
</dbReference>
<dbReference type="HOGENOM" id="CLU_019602_16_1_6"/>
<feature type="transmembrane region" description="Helical" evidence="9">
    <location>
        <begin position="323"/>
        <end position="344"/>
    </location>
</feature>
<dbReference type="GO" id="GO:0006865">
    <property type="term" value="P:amino acid transport"/>
    <property type="evidence" value="ECO:0007669"/>
    <property type="project" value="UniProtKB-KW"/>
</dbReference>
<dbReference type="InterPro" id="IPR035906">
    <property type="entry name" value="MetI-like_sf"/>
</dbReference>
<feature type="transmembrane region" description="Helical" evidence="9">
    <location>
        <begin position="93"/>
        <end position="111"/>
    </location>
</feature>
<feature type="transmembrane region" description="Helical" evidence="9">
    <location>
        <begin position="118"/>
        <end position="137"/>
    </location>
</feature>
<dbReference type="EMBL" id="JH600070">
    <property type="protein sequence ID" value="EIJ43234.1"/>
    <property type="molecule type" value="Genomic_DNA"/>
</dbReference>
<feature type="domain" description="ABC transmembrane type-1" evidence="10">
    <location>
        <begin position="154"/>
        <end position="348"/>
    </location>
</feature>
<dbReference type="SUPFAM" id="SSF161098">
    <property type="entry name" value="MetI-like"/>
    <property type="match status" value="1"/>
</dbReference>
<evidence type="ECO:0000256" key="4">
    <source>
        <dbReference type="ARBA" id="ARBA00022475"/>
    </source>
</evidence>
<keyword evidence="8 9" id="KW-0472">Membrane</keyword>
<comment type="similarity">
    <text evidence="2">Belongs to the binding-protein-dependent transport system permease family. HisMQ subfamily.</text>
</comment>